<proteinExistence type="inferred from homology"/>
<feature type="domain" description="Alpha-D-phosphohexomutase alpha/beta/alpha" evidence="11">
    <location>
        <begin position="162"/>
        <end position="253"/>
    </location>
</feature>
<dbReference type="InterPro" id="IPR005843">
    <property type="entry name" value="A-D-PHexomutase_C"/>
</dbReference>
<keyword evidence="5 6" id="KW-0413">Isomerase</keyword>
<feature type="domain" description="Alpha-D-phosphohexomutase C-terminal" evidence="9">
    <location>
        <begin position="373"/>
        <end position="438"/>
    </location>
</feature>
<keyword evidence="4 6" id="KW-0460">Magnesium</keyword>
<dbReference type="PANTHER" id="PTHR42946:SF1">
    <property type="entry name" value="PHOSPHOGLUCOMUTASE (ALPHA-D-GLUCOSE-1,6-BISPHOSPHATE-DEPENDENT)"/>
    <property type="match status" value="1"/>
</dbReference>
<dbReference type="InterPro" id="IPR050060">
    <property type="entry name" value="Phosphoglucosamine_mutase"/>
</dbReference>
<dbReference type="PANTHER" id="PTHR42946">
    <property type="entry name" value="PHOSPHOHEXOSE MUTASE"/>
    <property type="match status" value="1"/>
</dbReference>
<dbReference type="RefSeq" id="WP_379787870.1">
    <property type="nucleotide sequence ID" value="NZ_JBHSHL010000014.1"/>
</dbReference>
<protein>
    <recommendedName>
        <fullName evidence="6 8">Phosphoglucosamine mutase</fullName>
        <ecNumber evidence="6 8">5.4.2.10</ecNumber>
    </recommendedName>
</protein>
<feature type="binding site" evidence="6">
    <location>
        <position position="244"/>
    </location>
    <ligand>
        <name>Mg(2+)</name>
        <dbReference type="ChEBI" id="CHEBI:18420"/>
    </ligand>
</feature>
<evidence type="ECO:0000256" key="5">
    <source>
        <dbReference type="ARBA" id="ARBA00023235"/>
    </source>
</evidence>
<keyword evidence="14" id="KW-1185">Reference proteome</keyword>
<evidence type="ECO:0000256" key="4">
    <source>
        <dbReference type="ARBA" id="ARBA00022842"/>
    </source>
</evidence>
<dbReference type="PROSITE" id="PS00710">
    <property type="entry name" value="PGM_PMM"/>
    <property type="match status" value="1"/>
</dbReference>
<dbReference type="HAMAP" id="MF_01554_B">
    <property type="entry name" value="GlmM_B"/>
    <property type="match status" value="1"/>
</dbReference>
<comment type="catalytic activity">
    <reaction evidence="6 8">
        <text>alpha-D-glucosamine 1-phosphate = D-glucosamine 6-phosphate</text>
        <dbReference type="Rhea" id="RHEA:23424"/>
        <dbReference type="ChEBI" id="CHEBI:58516"/>
        <dbReference type="ChEBI" id="CHEBI:58725"/>
        <dbReference type="EC" id="5.4.2.10"/>
    </reaction>
</comment>
<comment type="caution">
    <text evidence="13">The sequence shown here is derived from an EMBL/GenBank/DDBJ whole genome shotgun (WGS) entry which is preliminary data.</text>
</comment>
<dbReference type="Pfam" id="PF00408">
    <property type="entry name" value="PGM_PMM_IV"/>
    <property type="match status" value="1"/>
</dbReference>
<evidence type="ECO:0000256" key="3">
    <source>
        <dbReference type="ARBA" id="ARBA00022723"/>
    </source>
</evidence>
<dbReference type="InterPro" id="IPR006352">
    <property type="entry name" value="GlmM_bact"/>
</dbReference>
<evidence type="ECO:0000259" key="10">
    <source>
        <dbReference type="Pfam" id="PF02878"/>
    </source>
</evidence>
<dbReference type="Gene3D" id="3.30.310.50">
    <property type="entry name" value="Alpha-D-phosphohexomutase, C-terminal domain"/>
    <property type="match status" value="1"/>
</dbReference>
<dbReference type="GO" id="GO:0008966">
    <property type="term" value="F:phosphoglucosamine mutase activity"/>
    <property type="evidence" value="ECO:0007669"/>
    <property type="project" value="UniProtKB-EC"/>
</dbReference>
<evidence type="ECO:0000256" key="2">
    <source>
        <dbReference type="ARBA" id="ARBA00022553"/>
    </source>
</evidence>
<comment type="PTM">
    <text evidence="6">Activated by phosphorylation.</text>
</comment>
<comment type="function">
    <text evidence="6 8">Catalyzes the conversion of glucosamine-6-phosphate to glucosamine-1-phosphate.</text>
</comment>
<dbReference type="InterPro" id="IPR005846">
    <property type="entry name" value="A-D-PHexomutase_a/b/a-III"/>
</dbReference>
<dbReference type="InterPro" id="IPR016055">
    <property type="entry name" value="A-D-PHexomutase_a/b/a-I/II/III"/>
</dbReference>
<dbReference type="EC" id="5.4.2.10" evidence="6 8"/>
<comment type="cofactor">
    <cofactor evidence="6">
        <name>Mg(2+)</name>
        <dbReference type="ChEBI" id="CHEBI:18420"/>
    </cofactor>
    <text evidence="6">Binds 1 Mg(2+) ion per subunit.</text>
</comment>
<dbReference type="SUPFAM" id="SSF55957">
    <property type="entry name" value="Phosphoglucomutase, C-terminal domain"/>
    <property type="match status" value="1"/>
</dbReference>
<dbReference type="InterPro" id="IPR005845">
    <property type="entry name" value="A-D-PHexomutase_a/b/a-II"/>
</dbReference>
<dbReference type="NCBIfam" id="NF008139">
    <property type="entry name" value="PRK10887.1"/>
    <property type="match status" value="1"/>
</dbReference>
<feature type="domain" description="Alpha-D-phosphohexomutase alpha/beta/alpha" evidence="10">
    <location>
        <begin position="2"/>
        <end position="137"/>
    </location>
</feature>
<sequence>MRKYFGTDGVRGVANSDLSAEFAYRVGAAGAFVLKKHQQSSSETVKIVIGTDTRISKDMLSSAIAAGVMSVGVDVIDVGIAPTPAVAYLTRKYGADAGVVISASHNPAEYNGIKFFDSKGFKLPDELEEEIEYYMEHPPERKAEKVGRKVEEHEARSAYSSFVASCIENNLSGLNVTIDCSNGAAYSIAPEVFESLGAKVHVIGNSPDGYNINLNCGSTHMEALREAVIRNSSDIGIAYDGDADRFLAIDEKGEIVDGDKLLLIAAKNFKKKGKLKNNTLVVTVMSNLGLKIAAQELGIDLSITAVGDRYVLADMLEKDYCIGGEQSGHMIFSDYNTTGDGILSSLIICNIMKEEGKKLNELASIMEVYPQILINAKVKPENKNSYLDDIDIQNEIKRIEEVFHGKGRVLIRPSGTEPLVRVMIEGKDIQIIEKEAKNLVSLIESKLS</sequence>
<feature type="binding site" description="via phosphate group" evidence="6">
    <location>
        <position position="104"/>
    </location>
    <ligand>
        <name>Mg(2+)</name>
        <dbReference type="ChEBI" id="CHEBI:18420"/>
    </ligand>
</feature>
<dbReference type="NCBIfam" id="TIGR01455">
    <property type="entry name" value="glmM"/>
    <property type="match status" value="1"/>
</dbReference>
<dbReference type="SUPFAM" id="SSF53738">
    <property type="entry name" value="Phosphoglucomutase, first 3 domains"/>
    <property type="match status" value="3"/>
</dbReference>
<dbReference type="Gene3D" id="3.40.120.10">
    <property type="entry name" value="Alpha-D-Glucose-1,6-Bisphosphate, subunit A, domain 3"/>
    <property type="match status" value="3"/>
</dbReference>
<evidence type="ECO:0000259" key="11">
    <source>
        <dbReference type="Pfam" id="PF02879"/>
    </source>
</evidence>
<dbReference type="Pfam" id="PF02878">
    <property type="entry name" value="PGM_PMM_I"/>
    <property type="match status" value="1"/>
</dbReference>
<organism evidence="13 14">
    <name type="scientific">Filifactor villosus</name>
    <dbReference type="NCBI Taxonomy" id="29374"/>
    <lineage>
        <taxon>Bacteria</taxon>
        <taxon>Bacillati</taxon>
        <taxon>Bacillota</taxon>
        <taxon>Clostridia</taxon>
        <taxon>Peptostreptococcales</taxon>
        <taxon>Filifactoraceae</taxon>
        <taxon>Filifactor</taxon>
    </lineage>
</organism>
<name>A0ABV9QKH6_9FIRM</name>
<dbReference type="InterPro" id="IPR036900">
    <property type="entry name" value="A-D-PHexomutase_C_sf"/>
</dbReference>
<dbReference type="InterPro" id="IPR005844">
    <property type="entry name" value="A-D-PHexomutase_a/b/a-I"/>
</dbReference>
<evidence type="ECO:0000256" key="7">
    <source>
        <dbReference type="RuleBase" id="RU004326"/>
    </source>
</evidence>
<evidence type="ECO:0000259" key="9">
    <source>
        <dbReference type="Pfam" id="PF00408"/>
    </source>
</evidence>
<comment type="similarity">
    <text evidence="1 6 7">Belongs to the phosphohexose mutase family.</text>
</comment>
<accession>A0ABV9QKH6</accession>
<reference evidence="14" key="1">
    <citation type="journal article" date="2019" name="Int. J. Syst. Evol. Microbiol.">
        <title>The Global Catalogue of Microorganisms (GCM) 10K type strain sequencing project: providing services to taxonomists for standard genome sequencing and annotation.</title>
        <authorList>
            <consortium name="The Broad Institute Genomics Platform"/>
            <consortium name="The Broad Institute Genome Sequencing Center for Infectious Disease"/>
            <person name="Wu L."/>
            <person name="Ma J."/>
        </authorList>
    </citation>
    <scope>NUCLEOTIDE SEQUENCE [LARGE SCALE GENOMIC DNA]</scope>
    <source>
        <strain evidence="14">CCUG 46385</strain>
    </source>
</reference>
<evidence type="ECO:0000313" key="14">
    <source>
        <dbReference type="Proteomes" id="UP001595916"/>
    </source>
</evidence>
<feature type="binding site" evidence="6">
    <location>
        <position position="242"/>
    </location>
    <ligand>
        <name>Mg(2+)</name>
        <dbReference type="ChEBI" id="CHEBI:18420"/>
    </ligand>
</feature>
<dbReference type="PRINTS" id="PR00509">
    <property type="entry name" value="PGMPMM"/>
</dbReference>
<gene>
    <name evidence="6 13" type="primary">glmM</name>
    <name evidence="13" type="ORF">ACFO4R_04635</name>
</gene>
<feature type="modified residue" description="Phosphoserine" evidence="6">
    <location>
        <position position="104"/>
    </location>
</feature>
<evidence type="ECO:0000256" key="6">
    <source>
        <dbReference type="HAMAP-Rule" id="MF_01554"/>
    </source>
</evidence>
<feature type="binding site" evidence="6">
    <location>
        <position position="240"/>
    </location>
    <ligand>
        <name>Mg(2+)</name>
        <dbReference type="ChEBI" id="CHEBI:18420"/>
    </ligand>
</feature>
<evidence type="ECO:0000256" key="8">
    <source>
        <dbReference type="RuleBase" id="RU004327"/>
    </source>
</evidence>
<keyword evidence="3 6" id="KW-0479">Metal-binding</keyword>
<dbReference type="Pfam" id="PF02880">
    <property type="entry name" value="PGM_PMM_III"/>
    <property type="match status" value="1"/>
</dbReference>
<feature type="active site" description="Phosphoserine intermediate" evidence="6">
    <location>
        <position position="104"/>
    </location>
</feature>
<feature type="domain" description="Alpha-D-phosphohexomutase alpha/beta/alpha" evidence="12">
    <location>
        <begin position="257"/>
        <end position="369"/>
    </location>
</feature>
<evidence type="ECO:0000313" key="13">
    <source>
        <dbReference type="EMBL" id="MFC4804363.1"/>
    </source>
</evidence>
<dbReference type="Proteomes" id="UP001595916">
    <property type="component" value="Unassembled WGS sequence"/>
</dbReference>
<dbReference type="InterPro" id="IPR005841">
    <property type="entry name" value="Alpha-D-phosphohexomutase_SF"/>
</dbReference>
<keyword evidence="2 6" id="KW-0597">Phosphoprotein</keyword>
<dbReference type="EMBL" id="JBHSHL010000014">
    <property type="protein sequence ID" value="MFC4804363.1"/>
    <property type="molecule type" value="Genomic_DNA"/>
</dbReference>
<dbReference type="CDD" id="cd05802">
    <property type="entry name" value="GlmM"/>
    <property type="match status" value="1"/>
</dbReference>
<evidence type="ECO:0000256" key="1">
    <source>
        <dbReference type="ARBA" id="ARBA00010231"/>
    </source>
</evidence>
<dbReference type="Pfam" id="PF02879">
    <property type="entry name" value="PGM_PMM_II"/>
    <property type="match status" value="1"/>
</dbReference>
<dbReference type="InterPro" id="IPR016066">
    <property type="entry name" value="A-D-PHexomutase_CS"/>
</dbReference>
<evidence type="ECO:0000259" key="12">
    <source>
        <dbReference type="Pfam" id="PF02880"/>
    </source>
</evidence>